<proteinExistence type="predicted"/>
<evidence type="ECO:0000313" key="2">
    <source>
        <dbReference type="Proteomes" id="UP000678016"/>
    </source>
</evidence>
<name>A0ABX8CDM0_9ACTN</name>
<evidence type="ECO:0000313" key="1">
    <source>
        <dbReference type="EMBL" id="QUX30653.1"/>
    </source>
</evidence>
<keyword evidence="2" id="KW-1185">Reference proteome</keyword>
<accession>A0ABX8CDM0</accession>
<dbReference type="SUPFAM" id="SSF88659">
    <property type="entry name" value="Sigma3 and sigma4 domains of RNA polymerase sigma factors"/>
    <property type="match status" value="1"/>
</dbReference>
<dbReference type="Proteomes" id="UP000678016">
    <property type="component" value="Chromosome"/>
</dbReference>
<dbReference type="RefSeq" id="WP_212643403.1">
    <property type="nucleotide sequence ID" value="NZ_CP074132.1"/>
</dbReference>
<organism evidence="1 2">
    <name type="scientific">Nocardiopsis akebiae</name>
    <dbReference type="NCBI Taxonomy" id="2831968"/>
    <lineage>
        <taxon>Bacteria</taxon>
        <taxon>Bacillati</taxon>
        <taxon>Actinomycetota</taxon>
        <taxon>Actinomycetes</taxon>
        <taxon>Streptosporangiales</taxon>
        <taxon>Nocardiopsidaceae</taxon>
        <taxon>Nocardiopsis</taxon>
    </lineage>
</organism>
<sequence>MLHDQERPFEVLRRSVELITCGSGQPTLPTWDLDEVDARQVSAAQVIELLRHAPQEVTDALWHRLFARSRAGEATWTVIAAGAMLPRMVVACSRYARVSSQHIPDVEAEMLTALLEQVRSLPLEASDVGARLWSAVANTANRYGYRHARDVYRCVEYNPNAHATDQAADGRGPVTVLADAVLTGALSPVEADLIARTRLERSTLARVAEELGLTYITARRWRRSAEEKLTAGLEEEKSTETMSAIAP</sequence>
<protein>
    <submittedName>
        <fullName evidence="1">Sigma-70 family RNA polymerase sigma factor</fullName>
    </submittedName>
</protein>
<dbReference type="InterPro" id="IPR013324">
    <property type="entry name" value="RNA_pol_sigma_r3/r4-like"/>
</dbReference>
<reference evidence="2" key="1">
    <citation type="submission" date="2021-05" db="EMBL/GenBank/DDBJ databases">
        <title>Direct Submission.</title>
        <authorList>
            <person name="Li K."/>
            <person name="Gao J."/>
        </authorList>
    </citation>
    <scope>NUCLEOTIDE SEQUENCE [LARGE SCALE GENOMIC DNA]</scope>
    <source>
        <strain evidence="2">HDS12</strain>
    </source>
</reference>
<gene>
    <name evidence="1" type="ORF">KGD83_09195</name>
</gene>
<dbReference type="EMBL" id="CP074132">
    <property type="protein sequence ID" value="QUX30653.1"/>
    <property type="molecule type" value="Genomic_DNA"/>
</dbReference>